<reference evidence="9 10" key="1">
    <citation type="submission" date="2018-06" db="EMBL/GenBank/DDBJ databases">
        <authorList>
            <consortium name="Pathogen Informatics"/>
            <person name="Doyle S."/>
        </authorList>
    </citation>
    <scope>NUCLEOTIDE SEQUENCE [LARGE SCALE GENOMIC DNA]</scope>
    <source>
        <strain evidence="9 10">NCTC10994</strain>
    </source>
</reference>
<feature type="transmembrane region" description="Helical" evidence="7">
    <location>
        <begin position="464"/>
        <end position="482"/>
    </location>
</feature>
<feature type="transmembrane region" description="Helical" evidence="7">
    <location>
        <begin position="370"/>
        <end position="386"/>
    </location>
</feature>
<feature type="transmembrane region" description="Helical" evidence="7">
    <location>
        <begin position="345"/>
        <end position="364"/>
    </location>
</feature>
<gene>
    <name evidence="9" type="primary">eccD1</name>
    <name evidence="9" type="ORF">NCTC10994_03764</name>
</gene>
<dbReference type="InterPro" id="IPR024962">
    <property type="entry name" value="YukD-like"/>
</dbReference>
<dbReference type="InterPro" id="IPR044049">
    <property type="entry name" value="EccD_transm"/>
</dbReference>
<evidence type="ECO:0000256" key="7">
    <source>
        <dbReference type="SAM" id="Phobius"/>
    </source>
</evidence>
<name>A0A2X4XD77_9NOCA</name>
<sequence>MTSAHTGSGHHGALEAPDLCRITVLAQHTEVDLALPLGVPVALLLPGIVDLVASHRSENRFDVTPERVDPGTWTLARIGHAPLSGALSLDEHTVRDGELLVLADAGAPAPPPLFDDVMYAVAVAGKDRFRRWGAAPAGVLATVLAPVSLAVGCFSLFHLPEGPSRIAAGAAAAVVSVVLLLAATIVSRSRRDPRTALLPALCAVPATFTAGSLLVPGELGPPHLLLGAVAVGAVAVAALRATGVGAATFTGVAASAAGATVVLVLATTTGVGLHALGAVSVMIALLLAATAPRLAAVLARLPVPPVPVPGTSLDPIAPDPDSAAPLPAFEELDDRIARARAHLTGLVYAVAVIAAAGAWCAAFPMAGVLPWPGVTLAVVTALVLMFRGRSYTSSSEAVPLIVGGVATLMILIAGAVVLTAGTPWLVAGAALALFAGTIVFGAVTPRRQFTPVQRRIAELTEYTLIATVVPLACWVAGLYSAARGL</sequence>
<dbReference type="RefSeq" id="WP_072699576.1">
    <property type="nucleotide sequence ID" value="NZ_JAFBBL010000001.1"/>
</dbReference>
<comment type="similarity">
    <text evidence="2">Belongs to the EccD/Snm4 family.</text>
</comment>
<keyword evidence="10" id="KW-1185">Reference proteome</keyword>
<feature type="transmembrane region" description="Helical" evidence="7">
    <location>
        <begin position="221"/>
        <end position="239"/>
    </location>
</feature>
<dbReference type="STRING" id="1219011.GCA_001895045_01643"/>
<dbReference type="AlphaFoldDB" id="A0A2X4XD77"/>
<evidence type="ECO:0000313" key="10">
    <source>
        <dbReference type="Proteomes" id="UP000249091"/>
    </source>
</evidence>
<feature type="transmembrane region" description="Helical" evidence="7">
    <location>
        <begin position="246"/>
        <end position="266"/>
    </location>
</feature>
<dbReference type="Proteomes" id="UP000249091">
    <property type="component" value="Chromosome 1"/>
</dbReference>
<evidence type="ECO:0000256" key="3">
    <source>
        <dbReference type="ARBA" id="ARBA00022475"/>
    </source>
</evidence>
<evidence type="ECO:0000256" key="4">
    <source>
        <dbReference type="ARBA" id="ARBA00022692"/>
    </source>
</evidence>
<dbReference type="Pfam" id="PF08817">
    <property type="entry name" value="YukD"/>
    <property type="match status" value="1"/>
</dbReference>
<dbReference type="NCBIfam" id="TIGR03920">
    <property type="entry name" value="T7SS_EccD"/>
    <property type="match status" value="1"/>
</dbReference>
<dbReference type="PIRSF" id="PIRSF017804">
    <property type="entry name" value="Secretion_EccD1"/>
    <property type="match status" value="1"/>
</dbReference>
<keyword evidence="6 7" id="KW-0472">Membrane</keyword>
<dbReference type="Gene3D" id="3.10.20.90">
    <property type="entry name" value="Phosphatidylinositol 3-kinase Catalytic Subunit, Chain A, domain 1"/>
    <property type="match status" value="1"/>
</dbReference>
<feature type="domain" description="EccD-like transmembrane" evidence="8">
    <location>
        <begin position="140"/>
        <end position="485"/>
    </location>
</feature>
<organism evidence="9 10">
    <name type="scientific">Rhodococcus coprophilus</name>
    <dbReference type="NCBI Taxonomy" id="38310"/>
    <lineage>
        <taxon>Bacteria</taxon>
        <taxon>Bacillati</taxon>
        <taxon>Actinomycetota</taxon>
        <taxon>Actinomycetes</taxon>
        <taxon>Mycobacteriales</taxon>
        <taxon>Nocardiaceae</taxon>
        <taxon>Rhodococcus</taxon>
    </lineage>
</organism>
<evidence type="ECO:0000313" key="9">
    <source>
        <dbReference type="EMBL" id="SQI37785.1"/>
    </source>
</evidence>
<dbReference type="InterPro" id="IPR006707">
    <property type="entry name" value="T7SS_EccD"/>
</dbReference>
<feature type="transmembrane region" description="Helical" evidence="7">
    <location>
        <begin position="272"/>
        <end position="291"/>
    </location>
</feature>
<protein>
    <submittedName>
        <fullName evidence="9">Esx cluster integral membrane protein</fullName>
    </submittedName>
</protein>
<comment type="subcellular location">
    <subcellularLocation>
        <location evidence="1">Cell membrane</location>
        <topology evidence="1">Multi-pass membrane protein</topology>
    </subcellularLocation>
</comment>
<feature type="transmembrane region" description="Helical" evidence="7">
    <location>
        <begin position="137"/>
        <end position="160"/>
    </location>
</feature>
<evidence type="ECO:0000259" key="8">
    <source>
        <dbReference type="Pfam" id="PF19053"/>
    </source>
</evidence>
<dbReference type="KEGG" id="rcr:NCTC10994_03764"/>
<evidence type="ECO:0000256" key="5">
    <source>
        <dbReference type="ARBA" id="ARBA00022989"/>
    </source>
</evidence>
<feature type="transmembrane region" description="Helical" evidence="7">
    <location>
        <begin position="424"/>
        <end position="443"/>
    </location>
</feature>
<dbReference type="GO" id="GO:0005886">
    <property type="term" value="C:plasma membrane"/>
    <property type="evidence" value="ECO:0007669"/>
    <property type="project" value="UniProtKB-SubCell"/>
</dbReference>
<feature type="transmembrane region" description="Helical" evidence="7">
    <location>
        <begin position="197"/>
        <end position="215"/>
    </location>
</feature>
<keyword evidence="3" id="KW-1003">Cell membrane</keyword>
<evidence type="ECO:0000256" key="2">
    <source>
        <dbReference type="ARBA" id="ARBA00006162"/>
    </source>
</evidence>
<proteinExistence type="inferred from homology"/>
<dbReference type="EMBL" id="LS483468">
    <property type="protein sequence ID" value="SQI37785.1"/>
    <property type="molecule type" value="Genomic_DNA"/>
</dbReference>
<keyword evidence="4 7" id="KW-0812">Transmembrane</keyword>
<feature type="transmembrane region" description="Helical" evidence="7">
    <location>
        <begin position="166"/>
        <end position="185"/>
    </location>
</feature>
<evidence type="ECO:0000256" key="1">
    <source>
        <dbReference type="ARBA" id="ARBA00004651"/>
    </source>
</evidence>
<evidence type="ECO:0000256" key="6">
    <source>
        <dbReference type="ARBA" id="ARBA00023136"/>
    </source>
</evidence>
<accession>A0A2X4XD77</accession>
<dbReference type="Pfam" id="PF19053">
    <property type="entry name" value="EccD"/>
    <property type="match status" value="1"/>
</dbReference>
<keyword evidence="5 7" id="KW-1133">Transmembrane helix</keyword>
<feature type="transmembrane region" description="Helical" evidence="7">
    <location>
        <begin position="398"/>
        <end position="418"/>
    </location>
</feature>